<keyword evidence="3 7" id="KW-0812">Transmembrane</keyword>
<keyword evidence="5 8" id="KW-1133">Transmembrane helix</keyword>
<feature type="domain" description="GOLD" evidence="9">
    <location>
        <begin position="12"/>
        <end position="91"/>
    </location>
</feature>
<evidence type="ECO:0000259" key="9">
    <source>
        <dbReference type="PROSITE" id="PS50866"/>
    </source>
</evidence>
<accession>A0A146K421</accession>
<dbReference type="AlphaFoldDB" id="A0A146K421"/>
<evidence type="ECO:0000256" key="5">
    <source>
        <dbReference type="ARBA" id="ARBA00022989"/>
    </source>
</evidence>
<comment type="similarity">
    <text evidence="2 7">Belongs to the EMP24/GP25L family.</text>
</comment>
<dbReference type="Pfam" id="PF01105">
    <property type="entry name" value="EMP24_GP25L"/>
    <property type="match status" value="1"/>
</dbReference>
<evidence type="ECO:0000256" key="2">
    <source>
        <dbReference type="ARBA" id="ARBA00007104"/>
    </source>
</evidence>
<keyword evidence="6 8" id="KW-0472">Membrane</keyword>
<feature type="transmembrane region" description="Helical" evidence="8">
    <location>
        <begin position="143"/>
        <end position="163"/>
    </location>
</feature>
<organism evidence="10">
    <name type="scientific">Trepomonas sp. PC1</name>
    <dbReference type="NCBI Taxonomy" id="1076344"/>
    <lineage>
        <taxon>Eukaryota</taxon>
        <taxon>Metamonada</taxon>
        <taxon>Diplomonadida</taxon>
        <taxon>Hexamitidae</taxon>
        <taxon>Hexamitinae</taxon>
        <taxon>Trepomonas</taxon>
    </lineage>
</organism>
<dbReference type="InterPro" id="IPR009038">
    <property type="entry name" value="GOLD_dom"/>
</dbReference>
<evidence type="ECO:0000256" key="6">
    <source>
        <dbReference type="ARBA" id="ARBA00023136"/>
    </source>
</evidence>
<feature type="non-terminal residue" evidence="10">
    <location>
        <position position="175"/>
    </location>
</feature>
<proteinExistence type="inferred from homology"/>
<dbReference type="EMBL" id="GDID01005189">
    <property type="protein sequence ID" value="JAP91417.1"/>
    <property type="molecule type" value="Transcribed_RNA"/>
</dbReference>
<evidence type="ECO:0000256" key="3">
    <source>
        <dbReference type="ARBA" id="ARBA00022692"/>
    </source>
</evidence>
<name>A0A146K421_9EUKA</name>
<dbReference type="SMART" id="SM01190">
    <property type="entry name" value="EMP24_GP25L"/>
    <property type="match status" value="1"/>
</dbReference>
<dbReference type="PROSITE" id="PS50866">
    <property type="entry name" value="GOLD"/>
    <property type="match status" value="1"/>
</dbReference>
<reference evidence="10" key="1">
    <citation type="submission" date="2015-07" db="EMBL/GenBank/DDBJ databases">
        <title>Adaptation to a free-living lifestyle via gene acquisitions in the diplomonad Trepomonas sp. PC1.</title>
        <authorList>
            <person name="Xu F."/>
            <person name="Jerlstrom-Hultqvist J."/>
            <person name="Kolisko M."/>
            <person name="Simpson A.G.B."/>
            <person name="Roger A.J."/>
            <person name="Svard S.G."/>
            <person name="Andersson J.O."/>
        </authorList>
    </citation>
    <scope>NUCLEOTIDE SEQUENCE</scope>
    <source>
        <strain evidence="10">PC1</strain>
    </source>
</reference>
<evidence type="ECO:0000256" key="7">
    <source>
        <dbReference type="RuleBase" id="RU003827"/>
    </source>
</evidence>
<gene>
    <name evidence="10" type="ORF">TPC1_16983</name>
</gene>
<dbReference type="InterPro" id="IPR015720">
    <property type="entry name" value="Emp24-like"/>
</dbReference>
<protein>
    <submittedName>
        <fullName evidence="10">Emp24/gp25L/p24 family/GOLD domain-containing protein</fullName>
    </submittedName>
</protein>
<evidence type="ECO:0000256" key="8">
    <source>
        <dbReference type="SAM" id="Phobius"/>
    </source>
</evidence>
<dbReference type="GO" id="GO:0016020">
    <property type="term" value="C:membrane"/>
    <property type="evidence" value="ECO:0007669"/>
    <property type="project" value="UniProtKB-SubCell"/>
</dbReference>
<evidence type="ECO:0000313" key="10">
    <source>
        <dbReference type="EMBL" id="JAP91417.1"/>
    </source>
</evidence>
<evidence type="ECO:0000256" key="1">
    <source>
        <dbReference type="ARBA" id="ARBA00004479"/>
    </source>
</evidence>
<dbReference type="PANTHER" id="PTHR22811">
    <property type="entry name" value="TRANSMEMBRANE EMP24 DOMAIN-CONTAINING PROTEIN"/>
    <property type="match status" value="1"/>
</dbReference>
<evidence type="ECO:0000256" key="4">
    <source>
        <dbReference type="ARBA" id="ARBA00022729"/>
    </source>
</evidence>
<feature type="non-terminal residue" evidence="10">
    <location>
        <position position="1"/>
    </location>
</feature>
<keyword evidence="4" id="KW-0732">Signal</keyword>
<comment type="subcellular location">
    <subcellularLocation>
        <location evidence="1 7">Membrane</location>
        <topology evidence="1 7">Single-pass type I membrane protein</topology>
    </subcellularLocation>
</comment>
<sequence length="175" mass="20229">LQYSIQIQHNGQFCFNQPTKDKSELSIAFYTVEGGTLTITATLNQGINQLDRKTDSASAQFYVQSTIEGLYTVCFYNSESDAKQITFFIQLVEKTPEQQELDTLNDNLVNIQRKMSEVHQFQRQSQQIERRLTTVMENIKGSVASWTIFKFIAIVACAAWQIWQFKKFFSKKRTA</sequence>